<sequence>MASAACCFSEEQFRNLCAELQSPGVGGARWELLMRSRGVSIYWQLNQVVYLVLSPPPKPKAKYKTHESSSLICFFTIVSPKPQRRRSIVVLREQLFLHMLCNLSLGINGLFLPALFLQPTGHYKAFGVLDDFPPDLLADVSMDFNYRKEWDEFVKELYERECSREAVVYWEVESPSPKFNRDVSFPERHHYSAFKVFLCPVTVTQWWYVQQVWTISSLTLAEASANSCCFLCGFQRPQSVISTCSICNCGHGKADHTFLRSFLGIEIVGTQNWGPESNFS</sequence>
<reference evidence="4" key="1">
    <citation type="submission" date="2025-08" db="UniProtKB">
        <authorList>
            <consortium name="RefSeq"/>
        </authorList>
    </citation>
    <scope>IDENTIFICATION</scope>
    <source>
        <tissue evidence="4">Spleen</tissue>
    </source>
</reference>
<dbReference type="RefSeq" id="XP_019800808.1">
    <property type="nucleotide sequence ID" value="XM_019945249.2"/>
</dbReference>
<dbReference type="PANTHER" id="PTHR19308:SF39">
    <property type="entry name" value="PHOSPHATIDYLCHOLINE TRANSFER PROTEIN"/>
    <property type="match status" value="1"/>
</dbReference>
<evidence type="ECO:0000313" key="3">
    <source>
        <dbReference type="Proteomes" id="UP000245320"/>
    </source>
</evidence>
<dbReference type="GO" id="GO:0008525">
    <property type="term" value="F:phosphatidylcholine transporter activity"/>
    <property type="evidence" value="ECO:0007669"/>
    <property type="project" value="TreeGrafter"/>
</dbReference>
<dbReference type="InterPro" id="IPR051213">
    <property type="entry name" value="START_lipid_transfer"/>
</dbReference>
<evidence type="ECO:0000259" key="2">
    <source>
        <dbReference type="Pfam" id="PF01852"/>
    </source>
</evidence>
<keyword evidence="1" id="KW-1133">Transmembrane helix</keyword>
<keyword evidence="1" id="KW-0472">Membrane</keyword>
<keyword evidence="1" id="KW-0812">Transmembrane</keyword>
<dbReference type="OrthoDB" id="10518823at2759"/>
<dbReference type="InParanoid" id="A0A2U4C5T2"/>
<dbReference type="Pfam" id="PF01852">
    <property type="entry name" value="START"/>
    <property type="match status" value="1"/>
</dbReference>
<keyword evidence="3" id="KW-1185">Reference proteome</keyword>
<feature type="transmembrane region" description="Helical" evidence="1">
    <location>
        <begin position="95"/>
        <end position="116"/>
    </location>
</feature>
<dbReference type="GO" id="GO:0031210">
    <property type="term" value="F:phosphatidylcholine binding"/>
    <property type="evidence" value="ECO:0007669"/>
    <property type="project" value="TreeGrafter"/>
</dbReference>
<protein>
    <submittedName>
        <fullName evidence="4">Uncharacterized protein LOC109551710</fullName>
    </submittedName>
</protein>
<feature type="domain" description="START" evidence="2">
    <location>
        <begin position="120"/>
        <end position="184"/>
    </location>
</feature>
<dbReference type="GO" id="GO:0005737">
    <property type="term" value="C:cytoplasm"/>
    <property type="evidence" value="ECO:0007669"/>
    <property type="project" value="UniProtKB-ARBA"/>
</dbReference>
<proteinExistence type="predicted"/>
<accession>A0A2U4C5T2</accession>
<dbReference type="Proteomes" id="UP000245320">
    <property type="component" value="Chromosome 20"/>
</dbReference>
<dbReference type="InterPro" id="IPR023393">
    <property type="entry name" value="START-like_dom_sf"/>
</dbReference>
<dbReference type="SUPFAM" id="SSF55961">
    <property type="entry name" value="Bet v1-like"/>
    <property type="match status" value="1"/>
</dbReference>
<dbReference type="InterPro" id="IPR002913">
    <property type="entry name" value="START_lipid-bd_dom"/>
</dbReference>
<name>A0A2U4C5T2_TURTR</name>
<evidence type="ECO:0000256" key="1">
    <source>
        <dbReference type="SAM" id="Phobius"/>
    </source>
</evidence>
<organism evidence="3 4">
    <name type="scientific">Tursiops truncatus</name>
    <name type="common">Atlantic bottle-nosed dolphin</name>
    <name type="synonym">Delphinus truncatus</name>
    <dbReference type="NCBI Taxonomy" id="9739"/>
    <lineage>
        <taxon>Eukaryota</taxon>
        <taxon>Metazoa</taxon>
        <taxon>Chordata</taxon>
        <taxon>Craniata</taxon>
        <taxon>Vertebrata</taxon>
        <taxon>Euteleostomi</taxon>
        <taxon>Mammalia</taxon>
        <taxon>Eutheria</taxon>
        <taxon>Laurasiatheria</taxon>
        <taxon>Artiodactyla</taxon>
        <taxon>Whippomorpha</taxon>
        <taxon>Cetacea</taxon>
        <taxon>Odontoceti</taxon>
        <taxon>Delphinidae</taxon>
        <taxon>Tursiops</taxon>
    </lineage>
</organism>
<dbReference type="PANTHER" id="PTHR19308">
    <property type="entry name" value="PHOSPHATIDYLCHOLINE TRANSFER PROTEIN"/>
    <property type="match status" value="1"/>
</dbReference>
<gene>
    <name evidence="4" type="primary">LOC109551710</name>
</gene>
<evidence type="ECO:0000313" key="4">
    <source>
        <dbReference type="RefSeq" id="XP_019800808.1"/>
    </source>
</evidence>
<dbReference type="AlphaFoldDB" id="A0A2U4C5T2"/>
<dbReference type="Gene3D" id="3.30.530.20">
    <property type="match status" value="1"/>
</dbReference>